<keyword evidence="3 5" id="KW-0560">Oxidoreductase</keyword>
<keyword evidence="5" id="KW-0349">Heme</keyword>
<dbReference type="OrthoDB" id="1055148at2759"/>
<dbReference type="InterPro" id="IPR050364">
    <property type="entry name" value="Cytochrome_P450_fung"/>
</dbReference>
<comment type="caution">
    <text evidence="7">The sequence shown here is derived from an EMBL/GenBank/DDBJ whole genome shotgun (WGS) entry which is preliminary data.</text>
</comment>
<dbReference type="Gene3D" id="1.10.630.10">
    <property type="entry name" value="Cytochrome P450"/>
    <property type="match status" value="1"/>
</dbReference>
<dbReference type="PANTHER" id="PTHR46300">
    <property type="entry name" value="P450, PUTATIVE (EUROFUNG)-RELATED-RELATED"/>
    <property type="match status" value="1"/>
</dbReference>
<evidence type="ECO:0000256" key="1">
    <source>
        <dbReference type="ARBA" id="ARBA00010617"/>
    </source>
</evidence>
<evidence type="ECO:0000256" key="2">
    <source>
        <dbReference type="ARBA" id="ARBA00022723"/>
    </source>
</evidence>
<dbReference type="AlphaFoldDB" id="A0A8H4PB01"/>
<organism evidence="7 8">
    <name type="scientific">Fusarium albosuccineum</name>
    <dbReference type="NCBI Taxonomy" id="1237068"/>
    <lineage>
        <taxon>Eukaryota</taxon>
        <taxon>Fungi</taxon>
        <taxon>Dikarya</taxon>
        <taxon>Ascomycota</taxon>
        <taxon>Pezizomycotina</taxon>
        <taxon>Sordariomycetes</taxon>
        <taxon>Hypocreomycetidae</taxon>
        <taxon>Hypocreales</taxon>
        <taxon>Nectriaceae</taxon>
        <taxon>Fusarium</taxon>
        <taxon>Fusarium decemcellulare species complex</taxon>
    </lineage>
</organism>
<dbReference type="GO" id="GO:0005506">
    <property type="term" value="F:iron ion binding"/>
    <property type="evidence" value="ECO:0007669"/>
    <property type="project" value="InterPro"/>
</dbReference>
<reference evidence="7 8" key="1">
    <citation type="submission" date="2020-01" db="EMBL/GenBank/DDBJ databases">
        <title>Identification and distribution of gene clusters putatively required for synthesis of sphingolipid metabolism inhibitors in phylogenetically diverse species of the filamentous fungus Fusarium.</title>
        <authorList>
            <person name="Kim H.-S."/>
            <person name="Busman M."/>
            <person name="Brown D.W."/>
            <person name="Divon H."/>
            <person name="Uhlig S."/>
            <person name="Proctor R.H."/>
        </authorList>
    </citation>
    <scope>NUCLEOTIDE SEQUENCE [LARGE SCALE GENOMIC DNA]</scope>
    <source>
        <strain evidence="7 8">NRRL 20459</strain>
    </source>
</reference>
<evidence type="ECO:0000256" key="3">
    <source>
        <dbReference type="ARBA" id="ARBA00023002"/>
    </source>
</evidence>
<accession>A0A8H4PB01</accession>
<dbReference type="GO" id="GO:0004497">
    <property type="term" value="F:monooxygenase activity"/>
    <property type="evidence" value="ECO:0007669"/>
    <property type="project" value="UniProtKB-KW"/>
</dbReference>
<name>A0A8H4PB01_9HYPO</name>
<protein>
    <submittedName>
        <fullName evidence="7">3-hydroxyphenylacetate 6 hydroxylase</fullName>
    </submittedName>
</protein>
<dbReference type="GO" id="GO:0016705">
    <property type="term" value="F:oxidoreductase activity, acting on paired donors, with incorporation or reduction of molecular oxygen"/>
    <property type="evidence" value="ECO:0007669"/>
    <property type="project" value="InterPro"/>
</dbReference>
<dbReference type="Proteomes" id="UP000554235">
    <property type="component" value="Unassembled WGS sequence"/>
</dbReference>
<evidence type="ECO:0000313" key="7">
    <source>
        <dbReference type="EMBL" id="KAF4464133.1"/>
    </source>
</evidence>
<evidence type="ECO:0000256" key="6">
    <source>
        <dbReference type="SAM" id="MobiDB-lite"/>
    </source>
</evidence>
<dbReference type="InterPro" id="IPR001128">
    <property type="entry name" value="Cyt_P450"/>
</dbReference>
<keyword evidence="8" id="KW-1185">Reference proteome</keyword>
<evidence type="ECO:0000313" key="8">
    <source>
        <dbReference type="Proteomes" id="UP000554235"/>
    </source>
</evidence>
<sequence>MLDACHKLALNLSLTLSYGTRFVKSPISGSLETDHGGSSVEDVKDLREDLLLSEIIYIEHQITKFRDVSGNYLNYIPLLRPLSVVAGWLGSQDGRHMADVGKRRYAYHAALQENLRKEIDLGIDKPCIQGNVLKDPESKGLTEGELLSVSMNTSVFPDAEVFDPERWLDGDVTANRHQFAFGMGGRMCVASHVASKALYTLFVHLVAHFEILPADKSRYPSAWDPLTGLLDKENPQAAPLATSVRFAPRNPDKTRRMLSSSQ</sequence>
<dbReference type="PROSITE" id="PS00086">
    <property type="entry name" value="CYTOCHROME_P450"/>
    <property type="match status" value="1"/>
</dbReference>
<evidence type="ECO:0000256" key="4">
    <source>
        <dbReference type="ARBA" id="ARBA00023004"/>
    </source>
</evidence>
<dbReference type="InterPro" id="IPR036396">
    <property type="entry name" value="Cyt_P450_sf"/>
</dbReference>
<dbReference type="SUPFAM" id="SSF48264">
    <property type="entry name" value="Cytochrome P450"/>
    <property type="match status" value="1"/>
</dbReference>
<proteinExistence type="inferred from homology"/>
<dbReference type="GO" id="GO:0020037">
    <property type="term" value="F:heme binding"/>
    <property type="evidence" value="ECO:0007669"/>
    <property type="project" value="InterPro"/>
</dbReference>
<dbReference type="InterPro" id="IPR017972">
    <property type="entry name" value="Cyt_P450_CS"/>
</dbReference>
<keyword evidence="4 5" id="KW-0408">Iron</keyword>
<evidence type="ECO:0000256" key="5">
    <source>
        <dbReference type="RuleBase" id="RU000461"/>
    </source>
</evidence>
<keyword evidence="2 5" id="KW-0479">Metal-binding</keyword>
<feature type="region of interest" description="Disordered" evidence="6">
    <location>
        <begin position="240"/>
        <end position="262"/>
    </location>
</feature>
<gene>
    <name evidence="7" type="ORF">FALBO_9033</name>
</gene>
<keyword evidence="5" id="KW-0503">Monooxygenase</keyword>
<comment type="similarity">
    <text evidence="1 5">Belongs to the cytochrome P450 family.</text>
</comment>
<dbReference type="Pfam" id="PF00067">
    <property type="entry name" value="p450"/>
    <property type="match status" value="1"/>
</dbReference>
<dbReference type="EMBL" id="JAADYS010001238">
    <property type="protein sequence ID" value="KAF4464133.1"/>
    <property type="molecule type" value="Genomic_DNA"/>
</dbReference>